<accession>A0A0M3JMJ2</accession>
<reference evidence="4" key="1">
    <citation type="submission" date="2017-02" db="UniProtKB">
        <authorList>
            <consortium name="WormBaseParasite"/>
        </authorList>
    </citation>
    <scope>IDENTIFICATION</scope>
</reference>
<evidence type="ECO:0000313" key="2">
    <source>
        <dbReference type="EMBL" id="VDK33261.1"/>
    </source>
</evidence>
<evidence type="ECO:0000313" key="4">
    <source>
        <dbReference type="WBParaSite" id="ASIM_0000887901-mRNA-1"/>
    </source>
</evidence>
<reference evidence="2 3" key="2">
    <citation type="submission" date="2018-11" db="EMBL/GenBank/DDBJ databases">
        <authorList>
            <consortium name="Pathogen Informatics"/>
        </authorList>
    </citation>
    <scope>NUCLEOTIDE SEQUENCE [LARGE SCALE GENOMIC DNA]</scope>
</reference>
<keyword evidence="3" id="KW-1185">Reference proteome</keyword>
<protein>
    <submittedName>
        <fullName evidence="2 4">Uncharacterized protein</fullName>
    </submittedName>
</protein>
<feature type="compositionally biased region" description="Polar residues" evidence="1">
    <location>
        <begin position="1"/>
        <end position="30"/>
    </location>
</feature>
<name>A0A0M3JMJ2_ANISI</name>
<feature type="region of interest" description="Disordered" evidence="1">
    <location>
        <begin position="1"/>
        <end position="56"/>
    </location>
</feature>
<dbReference type="Proteomes" id="UP000267096">
    <property type="component" value="Unassembled WGS sequence"/>
</dbReference>
<dbReference type="EMBL" id="UYRR01023968">
    <property type="protein sequence ID" value="VDK33261.1"/>
    <property type="molecule type" value="Genomic_DNA"/>
</dbReference>
<dbReference type="WBParaSite" id="ASIM_0000887901-mRNA-1">
    <property type="protein sequence ID" value="ASIM_0000887901-mRNA-1"/>
    <property type="gene ID" value="ASIM_0000887901"/>
</dbReference>
<proteinExistence type="predicted"/>
<evidence type="ECO:0000313" key="3">
    <source>
        <dbReference type="Proteomes" id="UP000267096"/>
    </source>
</evidence>
<organism evidence="4">
    <name type="scientific">Anisakis simplex</name>
    <name type="common">Herring worm</name>
    <dbReference type="NCBI Taxonomy" id="6269"/>
    <lineage>
        <taxon>Eukaryota</taxon>
        <taxon>Metazoa</taxon>
        <taxon>Ecdysozoa</taxon>
        <taxon>Nematoda</taxon>
        <taxon>Chromadorea</taxon>
        <taxon>Rhabditida</taxon>
        <taxon>Spirurina</taxon>
        <taxon>Ascaridomorpha</taxon>
        <taxon>Ascaridoidea</taxon>
        <taxon>Anisakidae</taxon>
        <taxon>Anisakis</taxon>
        <taxon>Anisakis simplex complex</taxon>
    </lineage>
</organism>
<evidence type="ECO:0000256" key="1">
    <source>
        <dbReference type="SAM" id="MobiDB-lite"/>
    </source>
</evidence>
<dbReference type="AlphaFoldDB" id="A0A0M3JMJ2"/>
<sequence length="76" mass="8237">MLIPNAPSSQPCPAANNCSYSQTQSNQDHQQYCPIPPSTSTIPGPPNLSPDEEDYASGNNCNFKIISQYPIPITEL</sequence>
<gene>
    <name evidence="2" type="ORF">ASIM_LOCUS8625</name>
</gene>